<organism evidence="1">
    <name type="scientific">Lepeophtheirus salmonis</name>
    <name type="common">Salmon louse</name>
    <name type="synonym">Caligus salmonis</name>
    <dbReference type="NCBI Taxonomy" id="72036"/>
    <lineage>
        <taxon>Eukaryota</taxon>
        <taxon>Metazoa</taxon>
        <taxon>Ecdysozoa</taxon>
        <taxon>Arthropoda</taxon>
        <taxon>Crustacea</taxon>
        <taxon>Multicrustacea</taxon>
        <taxon>Hexanauplia</taxon>
        <taxon>Copepoda</taxon>
        <taxon>Siphonostomatoida</taxon>
        <taxon>Caligidae</taxon>
        <taxon>Lepeophtheirus</taxon>
    </lineage>
</organism>
<dbReference type="AlphaFoldDB" id="A0A0K2THU6"/>
<accession>A0A0K2THU6</accession>
<sequence length="93" mass="10747">NIYIDHFSSSSLFDINRNCFSKLSSLTLCLGSVCLGEQTLAAGTAIYKCWPKSIPTRCIRIETKSRPRLYSFRRKSRPRPRRSVLDLILRPRL</sequence>
<reference evidence="1" key="1">
    <citation type="submission" date="2014-05" db="EMBL/GenBank/DDBJ databases">
        <authorList>
            <person name="Chronopoulou M."/>
        </authorList>
    </citation>
    <scope>NUCLEOTIDE SEQUENCE</scope>
    <source>
        <tissue evidence="1">Whole organism</tissue>
    </source>
</reference>
<dbReference type="EMBL" id="HACA01007735">
    <property type="protein sequence ID" value="CDW25096.1"/>
    <property type="molecule type" value="Transcribed_RNA"/>
</dbReference>
<proteinExistence type="predicted"/>
<feature type="non-terminal residue" evidence="1">
    <location>
        <position position="1"/>
    </location>
</feature>
<name>A0A0K2THU6_LEPSM</name>
<protein>
    <submittedName>
        <fullName evidence="1">Uncharacterized protein</fullName>
    </submittedName>
</protein>
<evidence type="ECO:0000313" key="1">
    <source>
        <dbReference type="EMBL" id="CDW25096.1"/>
    </source>
</evidence>